<gene>
    <name evidence="2" type="ORF">J2X05_003043</name>
</gene>
<dbReference type="Proteomes" id="UP001253595">
    <property type="component" value="Unassembled WGS sequence"/>
</dbReference>
<evidence type="ECO:0000313" key="3">
    <source>
        <dbReference type="Proteomes" id="UP001253595"/>
    </source>
</evidence>
<keyword evidence="3" id="KW-1185">Reference proteome</keyword>
<evidence type="ECO:0000259" key="1">
    <source>
        <dbReference type="Pfam" id="PF08818"/>
    </source>
</evidence>
<protein>
    <recommendedName>
        <fullName evidence="1">YdhG-like domain-containing protein</fullName>
    </recommendedName>
</protein>
<dbReference type="InterPro" id="IPR014922">
    <property type="entry name" value="YdhG-like"/>
</dbReference>
<accession>A0ABU1V0P1</accession>
<feature type="domain" description="YdhG-like" evidence="1">
    <location>
        <begin position="21"/>
        <end position="124"/>
    </location>
</feature>
<dbReference type="Pfam" id="PF08818">
    <property type="entry name" value="DUF1801"/>
    <property type="match status" value="1"/>
</dbReference>
<dbReference type="EMBL" id="JAVDVX010000005">
    <property type="protein sequence ID" value="MDR7091017.1"/>
    <property type="molecule type" value="Genomic_DNA"/>
</dbReference>
<evidence type="ECO:0000313" key="2">
    <source>
        <dbReference type="EMBL" id="MDR7091017.1"/>
    </source>
</evidence>
<comment type="caution">
    <text evidence="2">The sequence shown here is derived from an EMBL/GenBank/DDBJ whole genome shotgun (WGS) entry which is preliminary data.</text>
</comment>
<reference evidence="2 3" key="1">
    <citation type="submission" date="2023-07" db="EMBL/GenBank/DDBJ databases">
        <title>Sorghum-associated microbial communities from plants grown in Nebraska, USA.</title>
        <authorList>
            <person name="Schachtman D."/>
        </authorList>
    </citation>
    <scope>NUCLEOTIDE SEQUENCE [LARGE SCALE GENOMIC DNA]</scope>
    <source>
        <strain evidence="2 3">BE190</strain>
    </source>
</reference>
<proteinExistence type="predicted"/>
<dbReference type="SUPFAM" id="SSF159888">
    <property type="entry name" value="YdhG-like"/>
    <property type="match status" value="1"/>
</dbReference>
<organism evidence="2 3">
    <name type="scientific">Cellvibrio fibrivorans</name>
    <dbReference type="NCBI Taxonomy" id="126350"/>
    <lineage>
        <taxon>Bacteria</taxon>
        <taxon>Pseudomonadati</taxon>
        <taxon>Pseudomonadota</taxon>
        <taxon>Gammaproteobacteria</taxon>
        <taxon>Cellvibrionales</taxon>
        <taxon>Cellvibrionaceae</taxon>
        <taxon>Cellvibrio</taxon>
    </lineage>
</organism>
<sequence length="141" mass="16365">MQAIHNPAVADVFKKYPPEMRKKLLFLRTLIFETAAELDVGEIEESLKWGEPSYIAKQGSTIRMDWKPRAPEHYALYFNCKTTLVETFEALYGNLFCYEGNRAIIFTRLELIPVKQLKHCIALALQYHRLKHLPLLGTRAL</sequence>
<name>A0ABU1V0P1_9GAMM</name>
<dbReference type="RefSeq" id="WP_310073807.1">
    <property type="nucleotide sequence ID" value="NZ_JAVDVX010000005.1"/>
</dbReference>